<name>A0ABQ4T5L0_METOR</name>
<keyword evidence="3" id="KW-1185">Reference proteome</keyword>
<proteinExistence type="predicted"/>
<sequence>MRAVLAGAGLALLALAHPVSAQEAAQQAARKPLVIPQEAGARQGRVVGRAILCGVAPERVDALLRSRREAMQRAVGVALTQERYVLALNDAIAFETSLPKPEAPAFCETALAGFSALETGE</sequence>
<evidence type="ECO:0000256" key="1">
    <source>
        <dbReference type="SAM" id="SignalP"/>
    </source>
</evidence>
<protein>
    <submittedName>
        <fullName evidence="2">Uncharacterized protein</fullName>
    </submittedName>
</protein>
<gene>
    <name evidence="2" type="ORF">LKMONMHP_1057</name>
</gene>
<evidence type="ECO:0000313" key="2">
    <source>
        <dbReference type="EMBL" id="GJE26210.1"/>
    </source>
</evidence>
<keyword evidence="1" id="KW-0732">Signal</keyword>
<evidence type="ECO:0000313" key="3">
    <source>
        <dbReference type="Proteomes" id="UP001055156"/>
    </source>
</evidence>
<feature type="chain" id="PRO_5045394975" evidence="1">
    <location>
        <begin position="22"/>
        <end position="121"/>
    </location>
</feature>
<accession>A0ABQ4T5L0</accession>
<reference evidence="2" key="1">
    <citation type="journal article" date="2021" name="Front. Microbiol.">
        <title>Comprehensive Comparative Genomics and Phenotyping of Methylobacterium Species.</title>
        <authorList>
            <person name="Alessa O."/>
            <person name="Ogura Y."/>
            <person name="Fujitani Y."/>
            <person name="Takami H."/>
            <person name="Hayashi T."/>
            <person name="Sahin N."/>
            <person name="Tani A."/>
        </authorList>
    </citation>
    <scope>NUCLEOTIDE SEQUENCE</scope>
    <source>
        <strain evidence="2">NBRC 15689</strain>
    </source>
</reference>
<comment type="caution">
    <text evidence="2">The sequence shown here is derived from an EMBL/GenBank/DDBJ whole genome shotgun (WGS) entry which is preliminary data.</text>
</comment>
<dbReference type="Proteomes" id="UP001055156">
    <property type="component" value="Unassembled WGS sequence"/>
</dbReference>
<organism evidence="2 3">
    <name type="scientific">Methylobacterium organophilum</name>
    <dbReference type="NCBI Taxonomy" id="410"/>
    <lineage>
        <taxon>Bacteria</taxon>
        <taxon>Pseudomonadati</taxon>
        <taxon>Pseudomonadota</taxon>
        <taxon>Alphaproteobacteria</taxon>
        <taxon>Hyphomicrobiales</taxon>
        <taxon>Methylobacteriaceae</taxon>
        <taxon>Methylobacterium</taxon>
    </lineage>
</organism>
<reference evidence="2" key="2">
    <citation type="submission" date="2021-08" db="EMBL/GenBank/DDBJ databases">
        <authorList>
            <person name="Tani A."/>
            <person name="Ola A."/>
            <person name="Ogura Y."/>
            <person name="Katsura K."/>
            <person name="Hayashi T."/>
        </authorList>
    </citation>
    <scope>NUCLEOTIDE SEQUENCE</scope>
    <source>
        <strain evidence="2">NBRC 15689</strain>
    </source>
</reference>
<dbReference type="EMBL" id="BPQV01000002">
    <property type="protein sequence ID" value="GJE26210.1"/>
    <property type="molecule type" value="Genomic_DNA"/>
</dbReference>
<feature type="signal peptide" evidence="1">
    <location>
        <begin position="1"/>
        <end position="21"/>
    </location>
</feature>
<dbReference type="RefSeq" id="WP_238310146.1">
    <property type="nucleotide sequence ID" value="NZ_BPQV01000002.1"/>
</dbReference>